<accession>A0A137NTC5</accession>
<reference evidence="2 3" key="1">
    <citation type="journal article" date="2015" name="Genome Biol. Evol.">
        <title>Phylogenomic analyses indicate that early fungi evolved digesting cell walls of algal ancestors of land plants.</title>
        <authorList>
            <person name="Chang Y."/>
            <person name="Wang S."/>
            <person name="Sekimoto S."/>
            <person name="Aerts A.L."/>
            <person name="Choi C."/>
            <person name="Clum A."/>
            <person name="LaButti K.M."/>
            <person name="Lindquist E.A."/>
            <person name="Yee Ngan C."/>
            <person name="Ohm R.A."/>
            <person name="Salamov A.A."/>
            <person name="Grigoriev I.V."/>
            <person name="Spatafora J.W."/>
            <person name="Berbee M.L."/>
        </authorList>
    </citation>
    <scope>NUCLEOTIDE SEQUENCE [LARGE SCALE GENOMIC DNA]</scope>
    <source>
        <strain evidence="2 3">NRRL 28638</strain>
    </source>
</reference>
<dbReference type="AlphaFoldDB" id="A0A137NTC5"/>
<protein>
    <submittedName>
        <fullName evidence="2">Uncharacterized protein</fullName>
    </submittedName>
</protein>
<dbReference type="Proteomes" id="UP000070444">
    <property type="component" value="Unassembled WGS sequence"/>
</dbReference>
<evidence type="ECO:0000313" key="2">
    <source>
        <dbReference type="EMBL" id="KXN65904.1"/>
    </source>
</evidence>
<proteinExistence type="predicted"/>
<feature type="compositionally biased region" description="Low complexity" evidence="1">
    <location>
        <begin position="1"/>
        <end position="21"/>
    </location>
</feature>
<feature type="compositionally biased region" description="Polar residues" evidence="1">
    <location>
        <begin position="88"/>
        <end position="98"/>
    </location>
</feature>
<gene>
    <name evidence="2" type="ORF">CONCODRAFT_12385</name>
</gene>
<feature type="region of interest" description="Disordered" evidence="1">
    <location>
        <begin position="1"/>
        <end position="49"/>
    </location>
</feature>
<sequence length="112" mass="12215">MSTNNNNSNNNLNTPSASTSNPPQPLITSPQVRSRSRRESLNAKPIASSFKNDWDTITEAESDKAPLIASNIELEPLIIMPNESESKQIVASNSNSGGKDTKLSFEMEELQP</sequence>
<feature type="non-terminal residue" evidence="2">
    <location>
        <position position="112"/>
    </location>
</feature>
<keyword evidence="3" id="KW-1185">Reference proteome</keyword>
<dbReference type="EMBL" id="KQ964798">
    <property type="protein sequence ID" value="KXN65904.1"/>
    <property type="molecule type" value="Genomic_DNA"/>
</dbReference>
<evidence type="ECO:0000256" key="1">
    <source>
        <dbReference type="SAM" id="MobiDB-lite"/>
    </source>
</evidence>
<organism evidence="2 3">
    <name type="scientific">Conidiobolus coronatus (strain ATCC 28846 / CBS 209.66 / NRRL 28638)</name>
    <name type="common">Delacroixia coronata</name>
    <dbReference type="NCBI Taxonomy" id="796925"/>
    <lineage>
        <taxon>Eukaryota</taxon>
        <taxon>Fungi</taxon>
        <taxon>Fungi incertae sedis</taxon>
        <taxon>Zoopagomycota</taxon>
        <taxon>Entomophthoromycotina</taxon>
        <taxon>Entomophthoromycetes</taxon>
        <taxon>Entomophthorales</taxon>
        <taxon>Ancylistaceae</taxon>
        <taxon>Conidiobolus</taxon>
    </lineage>
</organism>
<name>A0A137NTC5_CONC2</name>
<feature type="region of interest" description="Disordered" evidence="1">
    <location>
        <begin position="88"/>
        <end position="112"/>
    </location>
</feature>
<evidence type="ECO:0000313" key="3">
    <source>
        <dbReference type="Proteomes" id="UP000070444"/>
    </source>
</evidence>